<dbReference type="PIRSF" id="PIRSF029347">
    <property type="entry name" value="RecF"/>
    <property type="match status" value="1"/>
</dbReference>
<dbReference type="Gene3D" id="3.40.50.300">
    <property type="entry name" value="P-loop containing nucleotide triphosphate hydrolases"/>
    <property type="match status" value="1"/>
</dbReference>
<feature type="domain" description="ATPase AAA-type core" evidence="1">
    <location>
        <begin position="21"/>
        <end position="349"/>
    </location>
</feature>
<dbReference type="PANTHER" id="PTHR43581:SF2">
    <property type="entry name" value="EXCINUCLEASE ATPASE SUBUNIT"/>
    <property type="match status" value="1"/>
</dbReference>
<evidence type="ECO:0000313" key="3">
    <source>
        <dbReference type="Proteomes" id="UP000031623"/>
    </source>
</evidence>
<evidence type="ECO:0000313" key="2">
    <source>
        <dbReference type="EMBL" id="BAP56811.1"/>
    </source>
</evidence>
<dbReference type="HOGENOM" id="CLU_035814_3_0_6"/>
<dbReference type="GO" id="GO:0016887">
    <property type="term" value="F:ATP hydrolysis activity"/>
    <property type="evidence" value="ECO:0007669"/>
    <property type="project" value="InterPro"/>
</dbReference>
<proteinExistence type="predicted"/>
<reference evidence="2 3" key="1">
    <citation type="journal article" date="2014" name="ISME J.">
        <title>Ecophysiology of Thioploca ingrica as revealed by the complete genome sequence supplemented with proteomic evidence.</title>
        <authorList>
            <person name="Kojima H."/>
            <person name="Ogura Y."/>
            <person name="Yamamoto N."/>
            <person name="Togashi T."/>
            <person name="Mori H."/>
            <person name="Watanabe T."/>
            <person name="Nemoto F."/>
            <person name="Kurokawa K."/>
            <person name="Hayashi T."/>
            <person name="Fukui M."/>
        </authorList>
    </citation>
    <scope>NUCLEOTIDE SEQUENCE [LARGE SCALE GENOMIC DNA]</scope>
</reference>
<dbReference type="KEGG" id="tig:THII_2514"/>
<name>A0A090BVG4_9GAMM</name>
<dbReference type="STRING" id="40754.THII_2514"/>
<dbReference type="InterPro" id="IPR051396">
    <property type="entry name" value="Bact_Antivir_Def_Nuclease"/>
</dbReference>
<dbReference type="OrthoDB" id="104167at2"/>
<dbReference type="InterPro" id="IPR027417">
    <property type="entry name" value="P-loop_NTPase"/>
</dbReference>
<accession>A0A090BVG4</accession>
<dbReference type="SUPFAM" id="SSF52540">
    <property type="entry name" value="P-loop containing nucleoside triphosphate hydrolases"/>
    <property type="match status" value="1"/>
</dbReference>
<keyword evidence="3" id="KW-1185">Reference proteome</keyword>
<evidence type="ECO:0000259" key="1">
    <source>
        <dbReference type="Pfam" id="PF13304"/>
    </source>
</evidence>
<dbReference type="GO" id="GO:0005524">
    <property type="term" value="F:ATP binding"/>
    <property type="evidence" value="ECO:0007669"/>
    <property type="project" value="InterPro"/>
</dbReference>
<dbReference type="InterPro" id="IPR014555">
    <property type="entry name" value="RecF-like"/>
</dbReference>
<dbReference type="Pfam" id="PF13304">
    <property type="entry name" value="AAA_21"/>
    <property type="match status" value="1"/>
</dbReference>
<dbReference type="PANTHER" id="PTHR43581">
    <property type="entry name" value="ATP/GTP PHOSPHATASE"/>
    <property type="match status" value="1"/>
</dbReference>
<organism evidence="2 3">
    <name type="scientific">Thioploca ingrica</name>
    <dbReference type="NCBI Taxonomy" id="40754"/>
    <lineage>
        <taxon>Bacteria</taxon>
        <taxon>Pseudomonadati</taxon>
        <taxon>Pseudomonadota</taxon>
        <taxon>Gammaproteobacteria</taxon>
        <taxon>Thiotrichales</taxon>
        <taxon>Thiotrichaceae</taxon>
        <taxon>Thioploca</taxon>
    </lineage>
</organism>
<protein>
    <submittedName>
        <fullName evidence="2">SMC domain-containing protein</fullName>
    </submittedName>
</protein>
<dbReference type="Proteomes" id="UP000031623">
    <property type="component" value="Chromosome"/>
</dbReference>
<dbReference type="EMBL" id="AP014633">
    <property type="protein sequence ID" value="BAP56811.1"/>
    <property type="molecule type" value="Genomic_DNA"/>
</dbReference>
<gene>
    <name evidence="2" type="ORF">THII_2514</name>
</gene>
<dbReference type="AlphaFoldDB" id="A0A090BVG4"/>
<sequence>MHYFNNFKGFAQVELDLSQPLTILIGPNGSGKSNVIEAVELLSFIARGGLLYEISDIDRGGKEEVRGGLQGCLRYNQRNFTLGFNKGQVNFENRKKKFDYSITIKIEPTPHISQEKLYLEEILIFETVPVNSNHHTQRVRYNNFSQGGKKPLVSISPMQSVISQYQNFALPNKKYHASLKVVNTLMNYLRAAFVFDPNPKMMREYERIGNRVLNKKGSNLSAVLYALSQGTEAERQSLQRLLNWIKQLPNEPYQQFEFVKTSLNDVIFGLKEAESGYLISANVLSDGTLRCLAVLTALETVTPGSRVIIEEFDNGLHPSRVDILVKAIEDCCERRQLNVLVTTHNPATLNALPAKQLEGVILCVWDKTQQASRLIRLPDLPYQDELLERGHLGDLVTRKIIDQYLAPDFESTRKAEMLAWLANF</sequence>
<dbReference type="InterPro" id="IPR003959">
    <property type="entry name" value="ATPase_AAA_core"/>
</dbReference>